<evidence type="ECO:0000313" key="5">
    <source>
        <dbReference type="Proteomes" id="UP000809440"/>
    </source>
</evidence>
<protein>
    <submittedName>
        <fullName evidence="2">Uncharacterized protein</fullName>
    </submittedName>
</protein>
<dbReference type="GeneID" id="62639917"/>
<dbReference type="EMBL" id="JAFBXF010000001">
    <property type="protein sequence ID" value="MBM2415678.1"/>
    <property type="molecule type" value="Genomic_DNA"/>
</dbReference>
<feature type="region of interest" description="Disordered" evidence="1">
    <location>
        <begin position="72"/>
        <end position="93"/>
    </location>
</feature>
<sequence>MWRAAIILGFLVTACAEFPEVDAALAAGDPDAGYPDLLPFEQLAPDQDTALSETDDEALLARAAGLRNRADGLRGPVIDRDTRDRMDDGVTQP</sequence>
<dbReference type="RefSeq" id="WP_085628204.1">
    <property type="nucleotide sequence ID" value="NZ_JAFBWU010000001.1"/>
</dbReference>
<dbReference type="Proteomes" id="UP000755667">
    <property type="component" value="Unassembled WGS sequence"/>
</dbReference>
<accession>A0A9Q2RY10</accession>
<organism evidence="2 4">
    <name type="scientific">Marivita cryptomonadis</name>
    <dbReference type="NCBI Taxonomy" id="505252"/>
    <lineage>
        <taxon>Bacteria</taxon>
        <taxon>Pseudomonadati</taxon>
        <taxon>Pseudomonadota</taxon>
        <taxon>Alphaproteobacteria</taxon>
        <taxon>Rhodobacterales</taxon>
        <taxon>Roseobacteraceae</taxon>
        <taxon>Marivita</taxon>
    </lineage>
</organism>
<comment type="caution">
    <text evidence="2">The sequence shown here is derived from an EMBL/GenBank/DDBJ whole genome shotgun (WGS) entry which is preliminary data.</text>
</comment>
<proteinExistence type="predicted"/>
<evidence type="ECO:0000313" key="3">
    <source>
        <dbReference type="EMBL" id="MBM2415678.1"/>
    </source>
</evidence>
<keyword evidence="5" id="KW-1185">Reference proteome</keyword>
<evidence type="ECO:0000313" key="2">
    <source>
        <dbReference type="EMBL" id="MBM2411011.1"/>
    </source>
</evidence>
<dbReference type="AlphaFoldDB" id="A0A9Q2RY10"/>
<dbReference type="EMBL" id="JAFBXE010000001">
    <property type="protein sequence ID" value="MBM2411011.1"/>
    <property type="molecule type" value="Genomic_DNA"/>
</dbReference>
<reference evidence="2 5" key="1">
    <citation type="submission" date="2021-01" db="EMBL/GenBank/DDBJ databases">
        <title>Diatom-associated Roseobacters Show Island Model of Population Structure.</title>
        <authorList>
            <person name="Qu L."/>
            <person name="Feng X."/>
            <person name="Chen Y."/>
            <person name="Li L."/>
            <person name="Wang X."/>
            <person name="Hu Z."/>
            <person name="Wang H."/>
            <person name="Luo H."/>
        </authorList>
    </citation>
    <scope>NUCLEOTIDE SEQUENCE</scope>
    <source>
        <strain evidence="3 5">CC28-63</strain>
        <strain evidence="2">CC28-69</strain>
    </source>
</reference>
<evidence type="ECO:0000313" key="4">
    <source>
        <dbReference type="Proteomes" id="UP000755667"/>
    </source>
</evidence>
<gene>
    <name evidence="2" type="ORF">JQX41_01740</name>
    <name evidence="3" type="ORF">JQX48_01740</name>
</gene>
<name>A0A9Q2RY10_9RHOB</name>
<evidence type="ECO:0000256" key="1">
    <source>
        <dbReference type="SAM" id="MobiDB-lite"/>
    </source>
</evidence>
<dbReference type="PROSITE" id="PS51257">
    <property type="entry name" value="PROKAR_LIPOPROTEIN"/>
    <property type="match status" value="1"/>
</dbReference>
<dbReference type="Proteomes" id="UP000809440">
    <property type="component" value="Unassembled WGS sequence"/>
</dbReference>